<dbReference type="AlphaFoldDB" id="A0AA85JEP0"/>
<reference evidence="4" key="2">
    <citation type="submission" date="2023-11" db="UniProtKB">
        <authorList>
            <consortium name="WormBaseParasite"/>
        </authorList>
    </citation>
    <scope>IDENTIFICATION</scope>
</reference>
<keyword evidence="2" id="KW-0812">Transmembrane</keyword>
<dbReference type="Proteomes" id="UP000050795">
    <property type="component" value="Unassembled WGS sequence"/>
</dbReference>
<name>A0AA85JEP0_TRIRE</name>
<feature type="compositionally biased region" description="Basic residues" evidence="1">
    <location>
        <begin position="211"/>
        <end position="220"/>
    </location>
</feature>
<feature type="transmembrane region" description="Helical" evidence="2">
    <location>
        <begin position="23"/>
        <end position="41"/>
    </location>
</feature>
<accession>A0AA85JEP0</accession>
<dbReference type="WBParaSite" id="TREG1_20270.1">
    <property type="protein sequence ID" value="TREG1_20270.1"/>
    <property type="gene ID" value="TREG1_20270"/>
</dbReference>
<sequence length="220" mass="24767">MFEVVSRLIGDLSSYFTEVQVSFIKYVVAALLFTSTSLFLVRRSYNKESISSTTKKPKTRIKKSKSKTVDERASSLDDDRREAKRPAVLISNQVAEHNPNPAPVSLQDSKMTQNLTRDVSLPEENNDQWVTVKRSKKGEQQTKSKSSSIEPVTVVHEVVKTRSKNSVDQPRPNKLSGGESRAKKLPRVPHIPSFSHPTSESDGEWHEVKLPKKGRKIAKN</sequence>
<keyword evidence="3" id="KW-1185">Reference proteome</keyword>
<organism evidence="3 4">
    <name type="scientific">Trichobilharzia regenti</name>
    <name type="common">Nasal bird schistosome</name>
    <dbReference type="NCBI Taxonomy" id="157069"/>
    <lineage>
        <taxon>Eukaryota</taxon>
        <taxon>Metazoa</taxon>
        <taxon>Spiralia</taxon>
        <taxon>Lophotrochozoa</taxon>
        <taxon>Platyhelminthes</taxon>
        <taxon>Trematoda</taxon>
        <taxon>Digenea</taxon>
        <taxon>Strigeidida</taxon>
        <taxon>Schistosomatoidea</taxon>
        <taxon>Schistosomatidae</taxon>
        <taxon>Trichobilharzia</taxon>
    </lineage>
</organism>
<proteinExistence type="predicted"/>
<evidence type="ECO:0000313" key="3">
    <source>
        <dbReference type="Proteomes" id="UP000050795"/>
    </source>
</evidence>
<evidence type="ECO:0000256" key="1">
    <source>
        <dbReference type="SAM" id="MobiDB-lite"/>
    </source>
</evidence>
<feature type="compositionally biased region" description="Basic residues" evidence="1">
    <location>
        <begin position="55"/>
        <end position="66"/>
    </location>
</feature>
<evidence type="ECO:0000256" key="2">
    <source>
        <dbReference type="SAM" id="Phobius"/>
    </source>
</evidence>
<protein>
    <submittedName>
        <fullName evidence="4">Uncharacterized protein</fullName>
    </submittedName>
</protein>
<feature type="region of interest" description="Disordered" evidence="1">
    <location>
        <begin position="50"/>
        <end position="220"/>
    </location>
</feature>
<feature type="compositionally biased region" description="Basic and acidic residues" evidence="1">
    <location>
        <begin position="67"/>
        <end position="85"/>
    </location>
</feature>
<evidence type="ECO:0000313" key="4">
    <source>
        <dbReference type="WBParaSite" id="TREG1_20270.1"/>
    </source>
</evidence>
<keyword evidence="2" id="KW-1133">Transmembrane helix</keyword>
<reference evidence="3" key="1">
    <citation type="submission" date="2022-06" db="EMBL/GenBank/DDBJ databases">
        <authorList>
            <person name="Berger JAMES D."/>
            <person name="Berger JAMES D."/>
        </authorList>
    </citation>
    <scope>NUCLEOTIDE SEQUENCE [LARGE SCALE GENOMIC DNA]</scope>
</reference>
<feature type="compositionally biased region" description="Polar residues" evidence="1">
    <location>
        <begin position="106"/>
        <end position="117"/>
    </location>
</feature>
<keyword evidence="2" id="KW-0472">Membrane</keyword>